<sequence length="176" mass="19583">MDRLRWIVVLIISGALLGGVLGRLRYASSDLAETQFEIGRPSESGPMRISGEFTDPLNYLTGYEFILPRCPQPLAVLPVSTRTLAIPPSEYQYPQSGEYAVSYVYNGGVYAEEGIAARLRLLRMLYRFESLFGLTDARGYAFFLKLWIPANCAGVSTAEAESFQRSLITRVGSKPR</sequence>
<evidence type="ECO:0000313" key="1">
    <source>
        <dbReference type="EMBL" id="ARN79792.1"/>
    </source>
</evidence>
<evidence type="ECO:0000313" key="2">
    <source>
        <dbReference type="Proteomes" id="UP000193978"/>
    </source>
</evidence>
<dbReference type="STRING" id="655015.B1812_00490"/>
<protein>
    <submittedName>
        <fullName evidence="1">Uncharacterized protein</fullName>
    </submittedName>
</protein>
<dbReference type="EMBL" id="CP019948">
    <property type="protein sequence ID" value="ARN79792.1"/>
    <property type="molecule type" value="Genomic_DNA"/>
</dbReference>
<dbReference type="RefSeq" id="WP_085769840.1">
    <property type="nucleotide sequence ID" value="NZ_AP027149.1"/>
</dbReference>
<dbReference type="AlphaFoldDB" id="A0A1W6MQF4"/>
<reference evidence="1 2" key="1">
    <citation type="submission" date="2017-02" db="EMBL/GenBank/DDBJ databases">
        <authorList>
            <person name="Peterson S.W."/>
        </authorList>
    </citation>
    <scope>NUCLEOTIDE SEQUENCE [LARGE SCALE GENOMIC DNA]</scope>
    <source>
        <strain evidence="1 2">S285</strain>
    </source>
</reference>
<organism evidence="1 2">
    <name type="scientific">Methylocystis bryophila</name>
    <dbReference type="NCBI Taxonomy" id="655015"/>
    <lineage>
        <taxon>Bacteria</taxon>
        <taxon>Pseudomonadati</taxon>
        <taxon>Pseudomonadota</taxon>
        <taxon>Alphaproteobacteria</taxon>
        <taxon>Hyphomicrobiales</taxon>
        <taxon>Methylocystaceae</taxon>
        <taxon>Methylocystis</taxon>
    </lineage>
</organism>
<gene>
    <name evidence="1" type="ORF">B1812_00490</name>
</gene>
<name>A0A1W6MQF4_9HYPH</name>
<accession>A0A1W6MQF4</accession>
<dbReference type="KEGG" id="mbry:B1812_00490"/>
<dbReference type="Proteomes" id="UP000193978">
    <property type="component" value="Chromosome"/>
</dbReference>
<proteinExistence type="predicted"/>
<keyword evidence="2" id="KW-1185">Reference proteome</keyword>